<keyword evidence="4" id="KW-1185">Reference proteome</keyword>
<evidence type="ECO:0000313" key="3">
    <source>
        <dbReference type="EMBL" id="RHW31892.1"/>
    </source>
</evidence>
<dbReference type="Proteomes" id="UP000285456">
    <property type="component" value="Unassembled WGS sequence"/>
</dbReference>
<proteinExistence type="predicted"/>
<protein>
    <submittedName>
        <fullName evidence="3">Transcriptional regulator</fullName>
    </submittedName>
</protein>
<feature type="region of interest" description="Disordered" evidence="2">
    <location>
        <begin position="114"/>
        <end position="138"/>
    </location>
</feature>
<sequence>MSSKQLNRETIYNDVLDIFENGNEDEVFINTAEIAKKYGVKGPTVDYHIKNLVNEGRLLLSNKRGKYNRKFYYLPDSKQEALPEKKIFTSGNIDQYRTILQEKMKDFSNALDTVESNSKKEEQQGQQVEEVEQEAPVKDNVEDEIKTENKVEEHIEEPAINEEESDKQKEFVPQKSIDFSAGDLNLDDKIQLFLKQSSHVPTPENLLTHQDREVLAVMNESIHQNIIYLKDLSEQLSTIQNKELIQQLIDERNVYLEEKTKLQEENEILRSELDNNRGKFDLDPKRIRLAQQNIISVLDSFLDQPNHALALSRIEFRNTITKLINDAFRYVLNLE</sequence>
<feature type="coiled-coil region" evidence="1">
    <location>
        <begin position="245"/>
        <end position="279"/>
    </location>
</feature>
<dbReference type="RefSeq" id="WP_118889450.1">
    <property type="nucleotide sequence ID" value="NZ_PHUT01000007.1"/>
</dbReference>
<evidence type="ECO:0000256" key="2">
    <source>
        <dbReference type="SAM" id="MobiDB-lite"/>
    </source>
</evidence>
<dbReference type="InterPro" id="IPR036390">
    <property type="entry name" value="WH_DNA-bd_sf"/>
</dbReference>
<name>A0A417YGL2_9BACI</name>
<dbReference type="OrthoDB" id="2974630at2"/>
<gene>
    <name evidence="3" type="ORF">D1B32_11680</name>
</gene>
<evidence type="ECO:0000256" key="1">
    <source>
        <dbReference type="SAM" id="Coils"/>
    </source>
</evidence>
<reference evidence="3 4" key="1">
    <citation type="journal article" date="2007" name="Int. J. Syst. Evol. Microbiol.">
        <title>Oceanobacillus profundus sp. nov., isolated from a deep-sea sediment core.</title>
        <authorList>
            <person name="Kim Y.G."/>
            <person name="Choi D.H."/>
            <person name="Hyun S."/>
            <person name="Cho B.C."/>
        </authorList>
    </citation>
    <scope>NUCLEOTIDE SEQUENCE [LARGE SCALE GENOMIC DNA]</scope>
    <source>
        <strain evidence="3 4">DSM 18246</strain>
    </source>
</reference>
<dbReference type="AlphaFoldDB" id="A0A417YGL2"/>
<dbReference type="SUPFAM" id="SSF46785">
    <property type="entry name" value="Winged helix' DNA-binding domain"/>
    <property type="match status" value="1"/>
</dbReference>
<keyword evidence="1" id="KW-0175">Coiled coil</keyword>
<organism evidence="3 4">
    <name type="scientific">Oceanobacillus profundus</name>
    <dbReference type="NCBI Taxonomy" id="372463"/>
    <lineage>
        <taxon>Bacteria</taxon>
        <taxon>Bacillati</taxon>
        <taxon>Bacillota</taxon>
        <taxon>Bacilli</taxon>
        <taxon>Bacillales</taxon>
        <taxon>Bacillaceae</taxon>
        <taxon>Oceanobacillus</taxon>
    </lineage>
</organism>
<dbReference type="EMBL" id="QWEH01000007">
    <property type="protein sequence ID" value="RHW31892.1"/>
    <property type="molecule type" value="Genomic_DNA"/>
</dbReference>
<accession>A0A417YGL2</accession>
<evidence type="ECO:0000313" key="4">
    <source>
        <dbReference type="Proteomes" id="UP000285456"/>
    </source>
</evidence>
<comment type="caution">
    <text evidence="3">The sequence shown here is derived from an EMBL/GenBank/DDBJ whole genome shotgun (WGS) entry which is preliminary data.</text>
</comment>